<evidence type="ECO:0000313" key="2">
    <source>
        <dbReference type="EMBL" id="VUD70139.1"/>
    </source>
</evidence>
<dbReference type="RefSeq" id="WP_142581727.1">
    <property type="nucleotide sequence ID" value="NZ_CABFPH010000005.1"/>
</dbReference>
<dbReference type="EMBL" id="CABFPH010000005">
    <property type="protein sequence ID" value="VUD70139.1"/>
    <property type="molecule type" value="Genomic_DNA"/>
</dbReference>
<evidence type="ECO:0000256" key="1">
    <source>
        <dbReference type="SAM" id="Coils"/>
    </source>
</evidence>
<evidence type="ECO:0000313" key="3">
    <source>
        <dbReference type="Proteomes" id="UP000410984"/>
    </source>
</evidence>
<organism evidence="2 3">
    <name type="scientific">Methylobacterium symbioticum</name>
    <dbReference type="NCBI Taxonomy" id="2584084"/>
    <lineage>
        <taxon>Bacteria</taxon>
        <taxon>Pseudomonadati</taxon>
        <taxon>Pseudomonadota</taxon>
        <taxon>Alphaproteobacteria</taxon>
        <taxon>Hyphomicrobiales</taxon>
        <taxon>Methylobacteriaceae</taxon>
        <taxon>Methylobacterium</taxon>
    </lineage>
</organism>
<dbReference type="OrthoDB" id="7998874at2"/>
<proteinExistence type="predicted"/>
<sequence length="90" mass="10153">MHGEAESVAIRMWRDRVQVREQERNEALARARIAEEKVALLKAETDRLEAEVARLRALLDPGESQARAETEAQMDALRRALLPMLAGSET</sequence>
<keyword evidence="1" id="KW-0175">Coiled coil</keyword>
<accession>A0A509E9F4</accession>
<protein>
    <submittedName>
        <fullName evidence="2">Uncharacterized protein</fullName>
    </submittedName>
</protein>
<gene>
    <name evidence="2" type="ORF">MET9862_00702</name>
</gene>
<reference evidence="2 3" key="1">
    <citation type="submission" date="2019-06" db="EMBL/GenBank/DDBJ databases">
        <authorList>
            <person name="Rodrigo-Torres L."/>
            <person name="Arahal R. D."/>
            <person name="Lucena T."/>
        </authorList>
    </citation>
    <scope>NUCLEOTIDE SEQUENCE [LARGE SCALE GENOMIC DNA]</scope>
    <source>
        <strain evidence="2 3">SB0023/3</strain>
    </source>
</reference>
<keyword evidence="3" id="KW-1185">Reference proteome</keyword>
<dbReference type="AlphaFoldDB" id="A0A509E9F4"/>
<dbReference type="Proteomes" id="UP000410984">
    <property type="component" value="Unassembled WGS sequence"/>
</dbReference>
<feature type="coiled-coil region" evidence="1">
    <location>
        <begin position="17"/>
        <end position="58"/>
    </location>
</feature>
<name>A0A509E9F4_9HYPH</name>